<evidence type="ECO:0000313" key="4">
    <source>
        <dbReference type="Proteomes" id="UP001200110"/>
    </source>
</evidence>
<name>A0ABS9IQ88_9ACTN</name>
<dbReference type="Pfam" id="PF08028">
    <property type="entry name" value="Acyl-CoA_dh_2"/>
    <property type="match status" value="1"/>
</dbReference>
<proteinExistence type="predicted"/>
<sequence>MPNTVLDYINEHADEFFAQGAEAERIGRLTDKTVRLLKESGAMRMLQPADYGGYEYHPREFAEAVMRLASLDPAAGWVLGVCGVHPWQLAYNDRRVQDEVWGDDSSIWMASPYMPGGILVPQDGGGYRFSGSWQFSSGTDHCGWAFLGAMMGDPDGNMVHPPQMVHVIIPRADYTIVDDSWNVVGLRGTGSKDLIIEDCYVPEYRAMTWEDVSSGDGQRQSDRTQTLYQMPWSNMFPLGITSATVGICEGLLRLASDYQANRIDANGVNVKDDPYTMFELGEYMADLRAARGELIDNAQYFWDITERGEVASFADRAAGRATQVRAAWRATRAANEIYARCGGNALRMDQPMQRFWRDSQACIHHAIHTPNTVYHAATLSSLGAEAPGPLRKMI</sequence>
<dbReference type="SUPFAM" id="SSF56645">
    <property type="entry name" value="Acyl-CoA dehydrogenase NM domain-like"/>
    <property type="match status" value="1"/>
</dbReference>
<dbReference type="InterPro" id="IPR009100">
    <property type="entry name" value="AcylCoA_DH/oxidase_NM_dom_sf"/>
</dbReference>
<protein>
    <submittedName>
        <fullName evidence="3">Hydroxylase</fullName>
    </submittedName>
</protein>
<dbReference type="InterPro" id="IPR046373">
    <property type="entry name" value="Acyl-CoA_Oxase/DH_mid-dom_sf"/>
</dbReference>
<dbReference type="PIRSF" id="PIRSF016578">
    <property type="entry name" value="HsaA"/>
    <property type="match status" value="1"/>
</dbReference>
<dbReference type="InterPro" id="IPR013107">
    <property type="entry name" value="Acyl-CoA_DH_C"/>
</dbReference>
<feature type="domain" description="Acyl-CoA dehydrogenase C-terminal" evidence="2">
    <location>
        <begin position="239"/>
        <end position="369"/>
    </location>
</feature>
<dbReference type="Gene3D" id="2.40.110.10">
    <property type="entry name" value="Butyryl-CoA Dehydrogenase, subunit A, domain 2"/>
    <property type="match status" value="1"/>
</dbReference>
<dbReference type="Gene3D" id="1.20.140.10">
    <property type="entry name" value="Butyryl-CoA Dehydrogenase, subunit A, domain 3"/>
    <property type="match status" value="1"/>
</dbReference>
<organism evidence="3 4">
    <name type="scientific">Gordonia liuliyuniae</name>
    <dbReference type="NCBI Taxonomy" id="2911517"/>
    <lineage>
        <taxon>Bacteria</taxon>
        <taxon>Bacillati</taxon>
        <taxon>Actinomycetota</taxon>
        <taxon>Actinomycetes</taxon>
        <taxon>Mycobacteriales</taxon>
        <taxon>Gordoniaceae</taxon>
        <taxon>Gordonia</taxon>
    </lineage>
</organism>
<evidence type="ECO:0000256" key="1">
    <source>
        <dbReference type="ARBA" id="ARBA00023002"/>
    </source>
</evidence>
<dbReference type="Proteomes" id="UP001200110">
    <property type="component" value="Unassembled WGS sequence"/>
</dbReference>
<dbReference type="InterPro" id="IPR037069">
    <property type="entry name" value="AcylCoA_DH/ox_N_sf"/>
</dbReference>
<accession>A0ABS9IQ88</accession>
<evidence type="ECO:0000313" key="3">
    <source>
        <dbReference type="EMBL" id="MCF8587729.1"/>
    </source>
</evidence>
<keyword evidence="4" id="KW-1185">Reference proteome</keyword>
<gene>
    <name evidence="3" type="ORF">L5G33_04500</name>
</gene>
<reference evidence="3 4" key="1">
    <citation type="submission" date="2022-01" db="EMBL/GenBank/DDBJ databases">
        <authorList>
            <person name="Huang Y."/>
        </authorList>
    </citation>
    <scope>NUCLEOTIDE SEQUENCE [LARGE SCALE GENOMIC DNA]</scope>
    <source>
        <strain evidence="3 4">HY366</strain>
    </source>
</reference>
<dbReference type="SUPFAM" id="SSF47203">
    <property type="entry name" value="Acyl-CoA dehydrogenase C-terminal domain-like"/>
    <property type="match status" value="1"/>
</dbReference>
<dbReference type="PANTHER" id="PTHR43884">
    <property type="entry name" value="ACYL-COA DEHYDROGENASE"/>
    <property type="match status" value="1"/>
</dbReference>
<comment type="caution">
    <text evidence="3">The sequence shown here is derived from an EMBL/GenBank/DDBJ whole genome shotgun (WGS) entry which is preliminary data.</text>
</comment>
<dbReference type="RefSeq" id="WP_236996958.1">
    <property type="nucleotide sequence ID" value="NZ_JAKKOR010000003.1"/>
</dbReference>
<dbReference type="EMBL" id="JAKKOR010000003">
    <property type="protein sequence ID" value="MCF8587729.1"/>
    <property type="molecule type" value="Genomic_DNA"/>
</dbReference>
<dbReference type="Gene3D" id="1.10.540.10">
    <property type="entry name" value="Acyl-CoA dehydrogenase/oxidase, N-terminal domain"/>
    <property type="match status" value="1"/>
</dbReference>
<dbReference type="PANTHER" id="PTHR43884:SF12">
    <property type="entry name" value="ISOVALERYL-COA DEHYDROGENASE, MITOCHONDRIAL-RELATED"/>
    <property type="match status" value="1"/>
</dbReference>
<dbReference type="InterPro" id="IPR036250">
    <property type="entry name" value="AcylCo_DH-like_C"/>
</dbReference>
<evidence type="ECO:0000259" key="2">
    <source>
        <dbReference type="Pfam" id="PF08028"/>
    </source>
</evidence>
<keyword evidence="1" id="KW-0560">Oxidoreductase</keyword>